<sequence>MNLAPSDLPRIAGAASLSNPGFDIILAVSSARQAMLPTVRLLQTRSNRESHAARVGALRHYLGGAAADGQGNAPRPVRFFDLSRDVNALPETMNSLFTRGFQPMLNPSELNRSASVNPIPPTLKRWNEHD</sequence>
<dbReference type="OrthoDB" id="7449122at2"/>
<feature type="region of interest" description="Disordered" evidence="1">
    <location>
        <begin position="108"/>
        <end position="130"/>
    </location>
</feature>
<evidence type="ECO:0000313" key="2">
    <source>
        <dbReference type="EMBL" id="ALH78963.1"/>
    </source>
</evidence>
<dbReference type="AlphaFoldDB" id="A0A0N7GRV4"/>
<organism evidence="2 3">
    <name type="scientific">Sphingopyxis macrogoltabida</name>
    <name type="common">Sphingomonas macrogoltabidus</name>
    <dbReference type="NCBI Taxonomy" id="33050"/>
    <lineage>
        <taxon>Bacteria</taxon>
        <taxon>Pseudomonadati</taxon>
        <taxon>Pseudomonadota</taxon>
        <taxon>Alphaproteobacteria</taxon>
        <taxon>Sphingomonadales</taxon>
        <taxon>Sphingomonadaceae</taxon>
        <taxon>Sphingopyxis</taxon>
    </lineage>
</organism>
<evidence type="ECO:0000256" key="1">
    <source>
        <dbReference type="SAM" id="MobiDB-lite"/>
    </source>
</evidence>
<dbReference type="RefSeq" id="WP_054586481.1">
    <property type="nucleotide sequence ID" value="NZ_CP012700.1"/>
</dbReference>
<dbReference type="KEGG" id="smag:AN936_00815"/>
<evidence type="ECO:0000313" key="3">
    <source>
        <dbReference type="Proteomes" id="UP000058074"/>
    </source>
</evidence>
<dbReference type="Proteomes" id="UP000058074">
    <property type="component" value="Chromosome"/>
</dbReference>
<dbReference type="EMBL" id="CP012700">
    <property type="protein sequence ID" value="ALH78963.1"/>
    <property type="molecule type" value="Genomic_DNA"/>
</dbReference>
<dbReference type="PATRIC" id="fig|33050.5.peg.166"/>
<gene>
    <name evidence="2" type="ORF">AN936_00815</name>
</gene>
<protein>
    <submittedName>
        <fullName evidence="2">Uncharacterized protein</fullName>
    </submittedName>
</protein>
<proteinExistence type="predicted"/>
<accession>A0A0N7GRV4</accession>
<reference evidence="2 3" key="1">
    <citation type="journal article" date="2015" name="Genome Announc.">
        <title>Complete Genome Sequence of Polypropylene Glycol- and Polyethylene Glycol-Degrading Sphingopyxis macrogoltabida Strain EY-1.</title>
        <authorList>
            <person name="Ohtsubo Y."/>
            <person name="Nagata Y."/>
            <person name="Numata M."/>
            <person name="Tsuchikane K."/>
            <person name="Hosoyama A."/>
            <person name="Yamazoe A."/>
            <person name="Tsuda M."/>
            <person name="Fujita N."/>
            <person name="Kawai F."/>
        </authorList>
    </citation>
    <scope>NUCLEOTIDE SEQUENCE [LARGE SCALE GENOMIC DNA]</scope>
    <source>
        <strain evidence="2 3">EY-1</strain>
    </source>
</reference>
<name>A0A0N7GRV4_SPHMC</name>